<gene>
    <name evidence="1" type="ORF">SBAD_LOCUS12790</name>
</gene>
<reference evidence="1 2" key="2">
    <citation type="submission" date="2018-11" db="EMBL/GenBank/DDBJ databases">
        <authorList>
            <consortium name="Pathogen Informatics"/>
        </authorList>
    </citation>
    <scope>NUCLEOTIDE SEQUENCE [LARGE SCALE GENOMIC DNA]</scope>
</reference>
<dbReference type="AlphaFoldDB" id="A0A183JA92"/>
<dbReference type="EMBL" id="UZAM01018830">
    <property type="protein sequence ID" value="VDP51812.1"/>
    <property type="molecule type" value="Genomic_DNA"/>
</dbReference>
<dbReference type="WBParaSite" id="SBAD_0001320301-mRNA-1">
    <property type="protein sequence ID" value="SBAD_0001320301-mRNA-1"/>
    <property type="gene ID" value="SBAD_0001320301"/>
</dbReference>
<protein>
    <submittedName>
        <fullName evidence="1 3">Uncharacterized protein</fullName>
    </submittedName>
</protein>
<proteinExistence type="predicted"/>
<evidence type="ECO:0000313" key="1">
    <source>
        <dbReference type="EMBL" id="VDP51812.1"/>
    </source>
</evidence>
<keyword evidence="2" id="KW-1185">Reference proteome</keyword>
<evidence type="ECO:0000313" key="2">
    <source>
        <dbReference type="Proteomes" id="UP000270296"/>
    </source>
</evidence>
<name>A0A183JA92_9BILA</name>
<accession>A0A183JA92</accession>
<dbReference type="Proteomes" id="UP000270296">
    <property type="component" value="Unassembled WGS sequence"/>
</dbReference>
<organism evidence="3">
    <name type="scientific">Soboliphyme baturini</name>
    <dbReference type="NCBI Taxonomy" id="241478"/>
    <lineage>
        <taxon>Eukaryota</taxon>
        <taxon>Metazoa</taxon>
        <taxon>Ecdysozoa</taxon>
        <taxon>Nematoda</taxon>
        <taxon>Enoplea</taxon>
        <taxon>Dorylaimia</taxon>
        <taxon>Dioctophymatida</taxon>
        <taxon>Dioctophymatoidea</taxon>
        <taxon>Soboliphymatidae</taxon>
        <taxon>Soboliphyme</taxon>
    </lineage>
</organism>
<reference evidence="3" key="1">
    <citation type="submission" date="2016-06" db="UniProtKB">
        <authorList>
            <consortium name="WormBaseParasite"/>
        </authorList>
    </citation>
    <scope>IDENTIFICATION</scope>
</reference>
<evidence type="ECO:0000313" key="3">
    <source>
        <dbReference type="WBParaSite" id="SBAD_0001320301-mRNA-1"/>
    </source>
</evidence>
<sequence length="38" mass="4249">MCVCRKHSQAIRLSNRILQLSASDSSSRTDTNQRSANI</sequence>